<dbReference type="AlphaFoldDB" id="A0A0D7B1U6"/>
<proteinExistence type="inferred from homology"/>
<keyword evidence="2" id="KW-0175">Coiled coil</keyword>
<protein>
    <submittedName>
        <fullName evidence="4">Chromatin remodeling complex subunit</fullName>
    </submittedName>
</protein>
<feature type="compositionally biased region" description="Basic and acidic residues" evidence="3">
    <location>
        <begin position="384"/>
        <end position="394"/>
    </location>
</feature>
<reference evidence="4 5" key="1">
    <citation type="journal article" date="2015" name="Fungal Genet. Biol.">
        <title>Evolution of novel wood decay mechanisms in Agaricales revealed by the genome sequences of Fistulina hepatica and Cylindrobasidium torrendii.</title>
        <authorList>
            <person name="Floudas D."/>
            <person name="Held B.W."/>
            <person name="Riley R."/>
            <person name="Nagy L.G."/>
            <person name="Koehler G."/>
            <person name="Ransdell A.S."/>
            <person name="Younus H."/>
            <person name="Chow J."/>
            <person name="Chiniquy J."/>
            <person name="Lipzen A."/>
            <person name="Tritt A."/>
            <person name="Sun H."/>
            <person name="Haridas S."/>
            <person name="LaButti K."/>
            <person name="Ohm R.A."/>
            <person name="Kues U."/>
            <person name="Blanchette R.A."/>
            <person name="Grigoriev I.V."/>
            <person name="Minto R.E."/>
            <person name="Hibbett D.S."/>
        </authorList>
    </citation>
    <scope>NUCLEOTIDE SEQUENCE [LARGE SCALE GENOMIC DNA]</scope>
    <source>
        <strain evidence="4 5">FP15055 ss-10</strain>
    </source>
</reference>
<dbReference type="EMBL" id="KN880628">
    <property type="protein sequence ID" value="KIY64588.1"/>
    <property type="molecule type" value="Genomic_DNA"/>
</dbReference>
<feature type="compositionally biased region" description="Basic and acidic residues" evidence="3">
    <location>
        <begin position="411"/>
        <end position="427"/>
    </location>
</feature>
<dbReference type="Pfam" id="PF00022">
    <property type="entry name" value="Actin"/>
    <property type="match status" value="2"/>
</dbReference>
<dbReference type="Proteomes" id="UP000054007">
    <property type="component" value="Unassembled WGS sequence"/>
</dbReference>
<dbReference type="SMART" id="SM00268">
    <property type="entry name" value="ACTIN"/>
    <property type="match status" value="1"/>
</dbReference>
<organism evidence="4 5">
    <name type="scientific">Cylindrobasidium torrendii FP15055 ss-10</name>
    <dbReference type="NCBI Taxonomy" id="1314674"/>
    <lineage>
        <taxon>Eukaryota</taxon>
        <taxon>Fungi</taxon>
        <taxon>Dikarya</taxon>
        <taxon>Basidiomycota</taxon>
        <taxon>Agaricomycotina</taxon>
        <taxon>Agaricomycetes</taxon>
        <taxon>Agaricomycetidae</taxon>
        <taxon>Agaricales</taxon>
        <taxon>Marasmiineae</taxon>
        <taxon>Physalacriaceae</taxon>
        <taxon>Cylindrobasidium</taxon>
    </lineage>
</organism>
<evidence type="ECO:0000313" key="4">
    <source>
        <dbReference type="EMBL" id="KIY64588.1"/>
    </source>
</evidence>
<feature type="region of interest" description="Disordered" evidence="3">
    <location>
        <begin position="361"/>
        <end position="395"/>
    </location>
</feature>
<dbReference type="InterPro" id="IPR043129">
    <property type="entry name" value="ATPase_NBD"/>
</dbReference>
<dbReference type="InterPro" id="IPR004000">
    <property type="entry name" value="Actin"/>
</dbReference>
<dbReference type="SUPFAM" id="SSF53067">
    <property type="entry name" value="Actin-like ATPase domain"/>
    <property type="match status" value="2"/>
</dbReference>
<sequence>MSAPVVNIPPPLLPELPLPPDSYDVHRDAQTPLIIDNGSTHLRWGFATSSTPRWGTNLVSKYKERRHNRPLVLFGDAVDVESGARAQSRAAWEGDILLNFDALENALDYAFVSLGVDGNGVNHPILMSERLSNPLHSRGLTSELMFELYSVPSLSYCVDGIMSFYKNNGLSDGLSISFNTASTSVIPILGGKGIMSCAKRIPWGALQASDYLLKLLQLKYPTFPSRVTPFHTNWILQNHCDVASDYPALLRSLADPPTLKSSNVIVQFPYVPAAVDERSEEQLAKLAEKRKEQGRKLQEMAARNRIEKLQQKETDLQNLTALRDSRAGETRREWEAILEDEGFEDDQDLDDAIRKLDADIKKSRKKDAPDEDEMIPDFPYADIPDERLDEDGLKEKKKQRLLRAGYEARVRARREKEREREERVAEEKQEELERESDLGSWSQKLRQEQEALIAKIRERERRRTALSDRKSAAAQARMKNIANLATDERVPKKRKAGGEDSFGADDADWAIYRKINTDAPSDDEEDDLARLSTIEDKLLLHDPTFSLEETHAALSNQRSALLSAFKPTYPDTDMEGSMRIHLSTERWRVCETWFSPGMAGIDSAGLGEVIQNVVSRFDANDQARLVQNIFLTGSPSKFPGLPVRLQNTLRPLLPQEMPIGIRRADDATLDAWRGMAKFSLTNEFKQTGMSRAEYNEHGPERVKKWWGSNWNYALEC</sequence>
<keyword evidence="5" id="KW-1185">Reference proteome</keyword>
<dbReference type="Gene3D" id="3.30.420.40">
    <property type="match status" value="4"/>
</dbReference>
<evidence type="ECO:0000256" key="1">
    <source>
        <dbReference type="RuleBase" id="RU000487"/>
    </source>
</evidence>
<dbReference type="Gene3D" id="3.90.640.10">
    <property type="entry name" value="Actin, Chain A, domain 4"/>
    <property type="match status" value="2"/>
</dbReference>
<dbReference type="FunFam" id="3.30.420.40:FF:000058">
    <property type="entry name" value="Putative actin-related protein 5"/>
    <property type="match status" value="1"/>
</dbReference>
<feature type="region of interest" description="Disordered" evidence="3">
    <location>
        <begin position="411"/>
        <end position="437"/>
    </location>
</feature>
<accession>A0A0D7B1U6</accession>
<evidence type="ECO:0000256" key="2">
    <source>
        <dbReference type="SAM" id="Coils"/>
    </source>
</evidence>
<name>A0A0D7B1U6_9AGAR</name>
<dbReference type="OrthoDB" id="7340501at2759"/>
<evidence type="ECO:0000256" key="3">
    <source>
        <dbReference type="SAM" id="MobiDB-lite"/>
    </source>
</evidence>
<dbReference type="PANTHER" id="PTHR11937">
    <property type="entry name" value="ACTIN"/>
    <property type="match status" value="1"/>
</dbReference>
<gene>
    <name evidence="4" type="ORF">CYLTODRAFT_358171</name>
</gene>
<comment type="similarity">
    <text evidence="1">Belongs to the actin family.</text>
</comment>
<evidence type="ECO:0000313" key="5">
    <source>
        <dbReference type="Proteomes" id="UP000054007"/>
    </source>
</evidence>
<dbReference type="STRING" id="1314674.A0A0D7B1U6"/>
<feature type="coiled-coil region" evidence="2">
    <location>
        <begin position="283"/>
        <end position="319"/>
    </location>
</feature>